<dbReference type="SUPFAM" id="SSF47473">
    <property type="entry name" value="EF-hand"/>
    <property type="match status" value="1"/>
</dbReference>
<evidence type="ECO:0000256" key="4">
    <source>
        <dbReference type="ARBA" id="ARBA00022777"/>
    </source>
</evidence>
<dbReference type="SUPFAM" id="SSF56112">
    <property type="entry name" value="Protein kinase-like (PK-like)"/>
    <property type="match status" value="1"/>
</dbReference>
<evidence type="ECO:0000256" key="5">
    <source>
        <dbReference type="ARBA" id="ARBA00022840"/>
    </source>
</evidence>
<dbReference type="InterPro" id="IPR050205">
    <property type="entry name" value="CDPK_Ser/Thr_kinases"/>
</dbReference>
<dbReference type="InterPro" id="IPR011009">
    <property type="entry name" value="Kinase-like_dom_sf"/>
</dbReference>
<feature type="domain" description="Protein kinase" evidence="7">
    <location>
        <begin position="40"/>
        <end position="341"/>
    </location>
</feature>
<dbReference type="Pfam" id="PF00069">
    <property type="entry name" value="Pkinase"/>
    <property type="match status" value="2"/>
</dbReference>
<keyword evidence="5" id="KW-0067">ATP-binding</keyword>
<dbReference type="Gene3D" id="3.30.200.20">
    <property type="entry name" value="Phosphorylase Kinase, domain 1"/>
    <property type="match status" value="1"/>
</dbReference>
<dbReference type="PANTHER" id="PTHR24349">
    <property type="entry name" value="SERINE/THREONINE-PROTEIN KINASE"/>
    <property type="match status" value="1"/>
</dbReference>
<protein>
    <recommendedName>
        <fullName evidence="7">Protein kinase domain-containing protein</fullName>
    </recommendedName>
</protein>
<dbReference type="Gene3D" id="1.10.238.10">
    <property type="entry name" value="EF-hand"/>
    <property type="match status" value="2"/>
</dbReference>
<evidence type="ECO:0000259" key="7">
    <source>
        <dbReference type="PROSITE" id="PS50011"/>
    </source>
</evidence>
<gene>
    <name evidence="8" type="ORF">NSCI0253_LOCUS23465</name>
</gene>
<dbReference type="GO" id="GO:0005524">
    <property type="term" value="F:ATP binding"/>
    <property type="evidence" value="ECO:0007669"/>
    <property type="project" value="UniProtKB-KW"/>
</dbReference>
<name>A0A7S1F767_NOCSC</name>
<dbReference type="InterPro" id="IPR000719">
    <property type="entry name" value="Prot_kinase_dom"/>
</dbReference>
<feature type="region of interest" description="Disordered" evidence="6">
    <location>
        <begin position="195"/>
        <end position="216"/>
    </location>
</feature>
<keyword evidence="3" id="KW-0547">Nucleotide-binding</keyword>
<keyword evidence="4" id="KW-0418">Kinase</keyword>
<evidence type="ECO:0000256" key="1">
    <source>
        <dbReference type="ARBA" id="ARBA00022527"/>
    </source>
</evidence>
<keyword evidence="2" id="KW-0808">Transferase</keyword>
<sequence length="599" mass="67956">MGSSCSCCAIDRTDVIDSKSPLRDRTGNATDLNKVYGVDMRKDGILGYSSMGTIMKTEHRDSKELFVVKQMSKKNIDGTGWKEDINRLRTIRHPHICQVSDSWEDQMNVYMAMEFCKGGNLINLCSRDDVDINEGIIAVLVWQMVGAVKHLHDNNMVHSDIRPENWLFSDSVTSYESALDRSLKMIDFGIANKHGRHSRAQDGDRKPSGPIGKARSLNAQQPEIRVSYQSSGSSFRSENQDLRLFCRSPEQLNVDVNGKATSNKSDIWALGVITYFLLSGQSPFQWAAHREEIIKKAMYKFMPPEIWRHVSAEAKNFIDQCLQKNEELRPTAARALALPWMQLATAAMQEGRCSRTEELGDAGSERPSTRLSVSNPPLERSKDIMKAFRRMNQLNALEKACVITSAHCITESNIKLLEKSLQSSDKKREHAHFITAKELFKALSSHGVPTEDIMTLWRMLQDPDDQSTSCRIDYVEFINALREFQHNLQDNTIWAVFRCFDVEKVGTGKVTKQQIAELLSEGKGQLFTAVKETFPHTRFAELLDELKRHPQQLIEINDFKLMLHDFQQGPTDDGCEIMPFKDASRPSDAETTRTNTVNV</sequence>
<dbReference type="AlphaFoldDB" id="A0A7S1F767"/>
<evidence type="ECO:0000256" key="3">
    <source>
        <dbReference type="ARBA" id="ARBA00022741"/>
    </source>
</evidence>
<dbReference type="PROSITE" id="PS50011">
    <property type="entry name" value="PROTEIN_KINASE_DOM"/>
    <property type="match status" value="1"/>
</dbReference>
<feature type="compositionally biased region" description="Basic and acidic residues" evidence="6">
    <location>
        <begin position="355"/>
        <end position="368"/>
    </location>
</feature>
<evidence type="ECO:0000256" key="6">
    <source>
        <dbReference type="SAM" id="MobiDB-lite"/>
    </source>
</evidence>
<proteinExistence type="predicted"/>
<dbReference type="Gene3D" id="1.10.510.10">
    <property type="entry name" value="Transferase(Phosphotransferase) domain 1"/>
    <property type="match status" value="1"/>
</dbReference>
<keyword evidence="1" id="KW-0723">Serine/threonine-protein kinase</keyword>
<feature type="region of interest" description="Disordered" evidence="6">
    <location>
        <begin position="355"/>
        <end position="376"/>
    </location>
</feature>
<dbReference type="GO" id="GO:0004674">
    <property type="term" value="F:protein serine/threonine kinase activity"/>
    <property type="evidence" value="ECO:0007669"/>
    <property type="project" value="UniProtKB-KW"/>
</dbReference>
<dbReference type="InterPro" id="IPR011992">
    <property type="entry name" value="EF-hand-dom_pair"/>
</dbReference>
<evidence type="ECO:0000256" key="2">
    <source>
        <dbReference type="ARBA" id="ARBA00022679"/>
    </source>
</evidence>
<reference evidence="8" key="1">
    <citation type="submission" date="2021-01" db="EMBL/GenBank/DDBJ databases">
        <authorList>
            <person name="Corre E."/>
            <person name="Pelletier E."/>
            <person name="Niang G."/>
            <person name="Scheremetjew M."/>
            <person name="Finn R."/>
            <person name="Kale V."/>
            <person name="Holt S."/>
            <person name="Cochrane G."/>
            <person name="Meng A."/>
            <person name="Brown T."/>
            <person name="Cohen L."/>
        </authorList>
    </citation>
    <scope>NUCLEOTIDE SEQUENCE</scope>
</reference>
<dbReference type="EMBL" id="HBFQ01033336">
    <property type="protein sequence ID" value="CAD8849115.1"/>
    <property type="molecule type" value="Transcribed_RNA"/>
</dbReference>
<organism evidence="8">
    <name type="scientific">Noctiluca scintillans</name>
    <name type="common">Sea sparkle</name>
    <name type="synonym">Red tide dinoflagellate</name>
    <dbReference type="NCBI Taxonomy" id="2966"/>
    <lineage>
        <taxon>Eukaryota</taxon>
        <taxon>Sar</taxon>
        <taxon>Alveolata</taxon>
        <taxon>Dinophyceae</taxon>
        <taxon>Noctilucales</taxon>
        <taxon>Noctilucaceae</taxon>
        <taxon>Noctiluca</taxon>
    </lineage>
</organism>
<evidence type="ECO:0000313" key="8">
    <source>
        <dbReference type="EMBL" id="CAD8849115.1"/>
    </source>
</evidence>
<accession>A0A7S1F767</accession>